<comment type="similarity">
    <text evidence="2">Belongs to the nucleobase:cation symporter-2 (NCS2) (TC 2.A.40) family.</text>
</comment>
<dbReference type="NCBIfam" id="TIGR00801">
    <property type="entry name" value="ncs2"/>
    <property type="match status" value="1"/>
</dbReference>
<dbReference type="OrthoDB" id="9805749at2"/>
<dbReference type="RefSeq" id="WP_042681319.1">
    <property type="nucleotide sequence ID" value="NZ_CABKTM010000043.1"/>
</dbReference>
<evidence type="ECO:0000256" key="2">
    <source>
        <dbReference type="ARBA" id="ARBA00008821"/>
    </source>
</evidence>
<keyword evidence="3" id="KW-0813">Transport</keyword>
<dbReference type="EMBL" id="JANJZL010000001">
    <property type="protein sequence ID" value="MCR2042982.1"/>
    <property type="molecule type" value="Genomic_DNA"/>
</dbReference>
<comment type="caution">
    <text evidence="9">The sequence shown here is derived from an EMBL/GenBank/DDBJ whole genome shotgun (WGS) entry which is preliminary data.</text>
</comment>
<evidence type="ECO:0000256" key="1">
    <source>
        <dbReference type="ARBA" id="ARBA00004651"/>
    </source>
</evidence>
<dbReference type="AlphaFoldDB" id="A0A9X2MDH2"/>
<evidence type="ECO:0000256" key="8">
    <source>
        <dbReference type="SAM" id="Phobius"/>
    </source>
</evidence>
<evidence type="ECO:0000313" key="10">
    <source>
        <dbReference type="Proteomes" id="UP001142078"/>
    </source>
</evidence>
<gene>
    <name evidence="9" type="ORF">NSA23_02505</name>
</gene>
<evidence type="ECO:0000256" key="6">
    <source>
        <dbReference type="ARBA" id="ARBA00022989"/>
    </source>
</evidence>
<feature type="transmembrane region" description="Helical" evidence="8">
    <location>
        <begin position="27"/>
        <end position="47"/>
    </location>
</feature>
<reference evidence="9" key="1">
    <citation type="submission" date="2022-07" db="EMBL/GenBank/DDBJ databases">
        <title>Enhanced cultured diversity of the mouse gut microbiota enables custom-made synthetic communities.</title>
        <authorList>
            <person name="Afrizal A."/>
        </authorList>
    </citation>
    <scope>NUCLEOTIDE SEQUENCE</scope>
    <source>
        <strain evidence="9">DSM 29482</strain>
    </source>
</reference>
<keyword evidence="4" id="KW-1003">Cell membrane</keyword>
<feature type="transmembrane region" description="Helical" evidence="8">
    <location>
        <begin position="345"/>
        <end position="364"/>
    </location>
</feature>
<evidence type="ECO:0000313" key="9">
    <source>
        <dbReference type="EMBL" id="MCR2042982.1"/>
    </source>
</evidence>
<evidence type="ECO:0000256" key="3">
    <source>
        <dbReference type="ARBA" id="ARBA00022448"/>
    </source>
</evidence>
<evidence type="ECO:0000256" key="5">
    <source>
        <dbReference type="ARBA" id="ARBA00022692"/>
    </source>
</evidence>
<sequence>MTKSTSIYDLDGKPELKVAIPLGLQHVLAMFAGNIAPIMIIAGVVGLSIEDKVFMIQCAMFVAGLVTLIQLYPVGRVGARLPIVMGTSFAFVPTAIAVGESYGLPAVLGGSLIGSLAEIIMGFFVKPLRKYFPPIVTGIVLVTIGFSLFPVGINYFAGGAGAADFGSPKNLFLGFFVLIIIILLQRFSKGLLNVASILIGIILGYIVAIPLKKVDFSGVSTAGWISIPRPLKFGMEFRLDAILKFASVYLVVGLETLGNVSGITLSGLNREANEDEMSGAVIADGVGSAIGAFFNVLPNTAFGQNAGIVAMTKVMSRYCVATGAIFLMLAGIVPKFGAICAAMPSSVLGGAVMMVFSMITISGFKMISLAGFDDRNTIILAISLSLGLGFAQVPAATEYMPVVMKSFFGDSVVAAGLLALFLNAIIPQKEETEEETQAE</sequence>
<feature type="transmembrane region" description="Helical" evidence="8">
    <location>
        <begin position="165"/>
        <end position="184"/>
    </location>
</feature>
<dbReference type="InterPro" id="IPR006043">
    <property type="entry name" value="NCS2"/>
</dbReference>
<keyword evidence="5 8" id="KW-0812">Transmembrane</keyword>
<dbReference type="InterPro" id="IPR017588">
    <property type="entry name" value="UacT-like"/>
</dbReference>
<keyword evidence="6 8" id="KW-1133">Transmembrane helix</keyword>
<feature type="transmembrane region" description="Helical" evidence="8">
    <location>
        <begin position="131"/>
        <end position="153"/>
    </location>
</feature>
<dbReference type="PANTHER" id="PTHR42810">
    <property type="entry name" value="PURINE PERMEASE C1399.01C-RELATED"/>
    <property type="match status" value="1"/>
</dbReference>
<dbReference type="NCBIfam" id="TIGR03173">
    <property type="entry name" value="pbuX"/>
    <property type="match status" value="1"/>
</dbReference>
<feature type="transmembrane region" description="Helical" evidence="8">
    <location>
        <begin position="79"/>
        <end position="98"/>
    </location>
</feature>
<proteinExistence type="inferred from homology"/>
<feature type="transmembrane region" description="Helical" evidence="8">
    <location>
        <begin position="376"/>
        <end position="395"/>
    </location>
</feature>
<organism evidence="9 10">
    <name type="scientific">Anaerosalibacter massiliensis</name>
    <dbReference type="NCBI Taxonomy" id="1347392"/>
    <lineage>
        <taxon>Bacteria</taxon>
        <taxon>Bacillati</taxon>
        <taxon>Bacillota</taxon>
        <taxon>Tissierellia</taxon>
        <taxon>Tissierellales</taxon>
        <taxon>Sporanaerobacteraceae</taxon>
        <taxon>Anaerosalibacter</taxon>
    </lineage>
</organism>
<feature type="transmembrane region" description="Helical" evidence="8">
    <location>
        <begin position="318"/>
        <end position="339"/>
    </location>
</feature>
<dbReference type="NCBIfam" id="NF037981">
    <property type="entry name" value="NCS2_1"/>
    <property type="match status" value="1"/>
</dbReference>
<accession>A0A9X2MDH2</accession>
<dbReference type="PANTHER" id="PTHR42810:SF2">
    <property type="entry name" value="PURINE PERMEASE C1399.01C-RELATED"/>
    <property type="match status" value="1"/>
</dbReference>
<feature type="transmembrane region" description="Helical" evidence="8">
    <location>
        <begin position="53"/>
        <end position="72"/>
    </location>
</feature>
<dbReference type="Pfam" id="PF00860">
    <property type="entry name" value="Xan_ur_permease"/>
    <property type="match status" value="1"/>
</dbReference>
<dbReference type="PROSITE" id="PS01116">
    <property type="entry name" value="XANTH_URACIL_PERMASE"/>
    <property type="match status" value="1"/>
</dbReference>
<feature type="transmembrane region" description="Helical" evidence="8">
    <location>
        <begin position="191"/>
        <end position="211"/>
    </location>
</feature>
<keyword evidence="10" id="KW-1185">Reference proteome</keyword>
<evidence type="ECO:0000256" key="7">
    <source>
        <dbReference type="ARBA" id="ARBA00023136"/>
    </source>
</evidence>
<dbReference type="InterPro" id="IPR006042">
    <property type="entry name" value="Xan_ur_permease"/>
</dbReference>
<dbReference type="Proteomes" id="UP001142078">
    <property type="component" value="Unassembled WGS sequence"/>
</dbReference>
<dbReference type="GO" id="GO:0005886">
    <property type="term" value="C:plasma membrane"/>
    <property type="evidence" value="ECO:0007669"/>
    <property type="project" value="UniProtKB-SubCell"/>
</dbReference>
<comment type="subcellular location">
    <subcellularLocation>
        <location evidence="1">Cell membrane</location>
        <topology evidence="1">Multi-pass membrane protein</topology>
    </subcellularLocation>
</comment>
<name>A0A9X2MDH2_9FIRM</name>
<evidence type="ECO:0000256" key="4">
    <source>
        <dbReference type="ARBA" id="ARBA00022475"/>
    </source>
</evidence>
<keyword evidence="7 8" id="KW-0472">Membrane</keyword>
<feature type="transmembrane region" description="Helical" evidence="8">
    <location>
        <begin position="104"/>
        <end position="124"/>
    </location>
</feature>
<dbReference type="GO" id="GO:0042907">
    <property type="term" value="F:xanthine transmembrane transporter activity"/>
    <property type="evidence" value="ECO:0007669"/>
    <property type="project" value="TreeGrafter"/>
</dbReference>
<feature type="transmembrane region" description="Helical" evidence="8">
    <location>
        <begin position="407"/>
        <end position="426"/>
    </location>
</feature>
<protein>
    <submittedName>
        <fullName evidence="9">Purine permease</fullName>
    </submittedName>
</protein>